<evidence type="ECO:0008006" key="7">
    <source>
        <dbReference type="Google" id="ProtNLM"/>
    </source>
</evidence>
<keyword evidence="6" id="KW-1185">Reference proteome</keyword>
<sequence>MVTLSELLSKGGLAKGRVVAGKDYLSNIVTWLHVLESPSIVDWMAPGELVITNLYSLIEKPDMQRELIRRMKDAQAAGIIIKVRRWVEDIPKAIFEEAENCGLPIIELPPEVSYHQVMQPVYTILLNQQLELLERSEQIHRSLTEVIVTGGEIDTLCATISELVANPVLIFDSTATLIAEYGANDCKGENLAVLDEYFTKAISEGAQTKGPVEIQFSFQGRPVDALITPAVAGEELWGFLMVLQSGRPIDNLDRKTMEHGVLILALLEAKIRSMRIVESRLKGNFLHDLLAGKAGAEEQMIYRSQALGLDLTASLTVAVFSLPETTCRDISDEETFRLCSRILEQIIAEVSAARVPAIFNHEGLKIIALFETEGQSVPRLVEACIKRIRRSFPSVELNVGIGGNSTGSSQIIQSYEDALQVLRVGKKLSAGKPGIYTYENLRIYCLLDNIASNPKTNIFISEKLGALIEYDKTKGNMLVPTMEEYFSCHRNAKETAARLYIHRHTLSNRLRQIEEITGLSFDNPENFFVLELLLHLIKLKG</sequence>
<evidence type="ECO:0000313" key="5">
    <source>
        <dbReference type="EMBL" id="ATW27156.1"/>
    </source>
</evidence>
<dbReference type="PANTHER" id="PTHR33744">
    <property type="entry name" value="CARBOHYDRATE DIACID REGULATOR"/>
    <property type="match status" value="1"/>
</dbReference>
<dbReference type="InterPro" id="IPR012914">
    <property type="entry name" value="PucR_dom"/>
</dbReference>
<dbReference type="OrthoDB" id="143422at2"/>
<accession>A0A3G1KXH1</accession>
<evidence type="ECO:0000256" key="1">
    <source>
        <dbReference type="ARBA" id="ARBA00006754"/>
    </source>
</evidence>
<name>A0A3G1KXH1_FORW1</name>
<dbReference type="Pfam" id="PF13556">
    <property type="entry name" value="HTH_30"/>
    <property type="match status" value="1"/>
</dbReference>
<evidence type="ECO:0000313" key="6">
    <source>
        <dbReference type="Proteomes" id="UP000323521"/>
    </source>
</evidence>
<dbReference type="Pfam" id="PF07905">
    <property type="entry name" value="PucR"/>
    <property type="match status" value="1"/>
</dbReference>
<dbReference type="KEGG" id="fwa:DCMF_22555"/>
<dbReference type="PANTHER" id="PTHR33744:SF1">
    <property type="entry name" value="DNA-BINDING TRANSCRIPTIONAL ACTIVATOR ADER"/>
    <property type="match status" value="1"/>
</dbReference>
<gene>
    <name evidence="5" type="ORF">DCMF_22555</name>
</gene>
<dbReference type="Proteomes" id="UP000323521">
    <property type="component" value="Chromosome"/>
</dbReference>
<dbReference type="AlphaFoldDB" id="A0A3G1KXH1"/>
<dbReference type="EMBL" id="CP017634">
    <property type="protein sequence ID" value="ATW27156.1"/>
    <property type="molecule type" value="Genomic_DNA"/>
</dbReference>
<evidence type="ECO:0000259" key="4">
    <source>
        <dbReference type="Pfam" id="PF17853"/>
    </source>
</evidence>
<feature type="domain" description="PucR C-terminal helix-turn-helix" evidence="3">
    <location>
        <begin position="478"/>
        <end position="535"/>
    </location>
</feature>
<dbReference type="InterPro" id="IPR025736">
    <property type="entry name" value="PucR_C-HTH_dom"/>
</dbReference>
<feature type="domain" description="CdaR GGDEF-like" evidence="4">
    <location>
        <begin position="296"/>
        <end position="424"/>
    </location>
</feature>
<comment type="similarity">
    <text evidence="1">Belongs to the CdaR family.</text>
</comment>
<reference evidence="5 6" key="1">
    <citation type="submission" date="2016-10" db="EMBL/GenBank/DDBJ databases">
        <title>Complete Genome Sequence of Peptococcaceae strain DCMF.</title>
        <authorList>
            <person name="Edwards R.J."/>
            <person name="Holland S.I."/>
            <person name="Deshpande N.P."/>
            <person name="Wong Y.K."/>
            <person name="Ertan H."/>
            <person name="Manefield M."/>
            <person name="Russell T.L."/>
            <person name="Lee M.J."/>
        </authorList>
    </citation>
    <scope>NUCLEOTIDE SEQUENCE [LARGE SCALE GENOMIC DNA]</scope>
    <source>
        <strain evidence="5 6">DCMF</strain>
    </source>
</reference>
<evidence type="ECO:0000259" key="3">
    <source>
        <dbReference type="Pfam" id="PF13556"/>
    </source>
</evidence>
<feature type="domain" description="Purine catabolism PurC-like" evidence="2">
    <location>
        <begin position="6"/>
        <end position="123"/>
    </location>
</feature>
<evidence type="ECO:0000259" key="2">
    <source>
        <dbReference type="Pfam" id="PF07905"/>
    </source>
</evidence>
<organism evidence="5 6">
    <name type="scientific">Formimonas warabiya</name>
    <dbReference type="NCBI Taxonomy" id="1761012"/>
    <lineage>
        <taxon>Bacteria</taxon>
        <taxon>Bacillati</taxon>
        <taxon>Bacillota</taxon>
        <taxon>Clostridia</taxon>
        <taxon>Eubacteriales</taxon>
        <taxon>Peptococcaceae</taxon>
        <taxon>Candidatus Formimonas</taxon>
    </lineage>
</organism>
<proteinExistence type="inferred from homology"/>
<dbReference type="Pfam" id="PF17853">
    <property type="entry name" value="GGDEF_2"/>
    <property type="match status" value="1"/>
</dbReference>
<protein>
    <recommendedName>
        <fullName evidence="7">PucR family transcriptional regulator</fullName>
    </recommendedName>
</protein>
<dbReference type="InterPro" id="IPR041522">
    <property type="entry name" value="CdaR_GGDEF"/>
</dbReference>
<dbReference type="InterPro" id="IPR042070">
    <property type="entry name" value="PucR_C-HTH_sf"/>
</dbReference>
<dbReference type="InterPro" id="IPR051448">
    <property type="entry name" value="CdaR-like_regulators"/>
</dbReference>
<dbReference type="Gene3D" id="1.10.10.2840">
    <property type="entry name" value="PucR C-terminal helix-turn-helix domain"/>
    <property type="match status" value="1"/>
</dbReference>
<dbReference type="RefSeq" id="WP_148136508.1">
    <property type="nucleotide sequence ID" value="NZ_CP017634.1"/>
</dbReference>